<proteinExistence type="predicted"/>
<keyword evidence="4" id="KW-1185">Reference proteome</keyword>
<gene>
    <name evidence="3" type="ORF">ACFO0B_08820</name>
</gene>
<dbReference type="InterPro" id="IPR007527">
    <property type="entry name" value="Znf_SWIM"/>
</dbReference>
<organism evidence="3 4">
    <name type="scientific">Nocardia jiangsuensis</name>
    <dbReference type="NCBI Taxonomy" id="1691563"/>
    <lineage>
        <taxon>Bacteria</taxon>
        <taxon>Bacillati</taxon>
        <taxon>Actinomycetota</taxon>
        <taxon>Actinomycetes</taxon>
        <taxon>Mycobacteriales</taxon>
        <taxon>Nocardiaceae</taxon>
        <taxon>Nocardia</taxon>
    </lineage>
</organism>
<comment type="caution">
    <text evidence="3">The sequence shown here is derived from an EMBL/GenBank/DDBJ whole genome shotgun (WGS) entry which is preliminary data.</text>
</comment>
<feature type="domain" description="SWIM-type" evidence="2">
    <location>
        <begin position="99"/>
        <end position="134"/>
    </location>
</feature>
<keyword evidence="1" id="KW-0862">Zinc</keyword>
<dbReference type="RefSeq" id="WP_378611833.1">
    <property type="nucleotide sequence ID" value="NZ_JBHSAX010000007.1"/>
</dbReference>
<protein>
    <recommendedName>
        <fullName evidence="2">SWIM-type domain-containing protein</fullName>
    </recommendedName>
</protein>
<evidence type="ECO:0000259" key="2">
    <source>
        <dbReference type="PROSITE" id="PS50966"/>
    </source>
</evidence>
<reference evidence="4" key="1">
    <citation type="journal article" date="2019" name="Int. J. Syst. Evol. Microbiol.">
        <title>The Global Catalogue of Microorganisms (GCM) 10K type strain sequencing project: providing services to taxonomists for standard genome sequencing and annotation.</title>
        <authorList>
            <consortium name="The Broad Institute Genomics Platform"/>
            <consortium name="The Broad Institute Genome Sequencing Center for Infectious Disease"/>
            <person name="Wu L."/>
            <person name="Ma J."/>
        </authorList>
    </citation>
    <scope>NUCLEOTIDE SEQUENCE [LARGE SCALE GENOMIC DNA]</scope>
    <source>
        <strain evidence="4">CGMCC 4.7330</strain>
    </source>
</reference>
<dbReference type="PROSITE" id="PS50966">
    <property type="entry name" value="ZF_SWIM"/>
    <property type="match status" value="1"/>
</dbReference>
<evidence type="ECO:0000256" key="1">
    <source>
        <dbReference type="PROSITE-ProRule" id="PRU00325"/>
    </source>
</evidence>
<keyword evidence="1" id="KW-0863">Zinc-finger</keyword>
<evidence type="ECO:0000313" key="3">
    <source>
        <dbReference type="EMBL" id="MFC3962090.1"/>
    </source>
</evidence>
<sequence length="183" mass="19454">MPENEFGYTRWGMDWVRLAEPLRSTRPEPLLPRARSIARNSGVRTVVDGRLVRATIQRGGQASVTHLEVAPPARAAVAAVAGLVPDPALLGDDAHAALRAAGIDPAPVLAATDCSCSARRERCVHLLALCYEVARQVDAEPALALRIGGFLDPAAGAPDTPAAPRRWIPLDDMDAAGWFDTPP</sequence>
<dbReference type="EMBL" id="JBHSAX010000007">
    <property type="protein sequence ID" value="MFC3962090.1"/>
    <property type="molecule type" value="Genomic_DNA"/>
</dbReference>
<name>A0ABV8DQ60_9NOCA</name>
<keyword evidence="1" id="KW-0479">Metal-binding</keyword>
<accession>A0ABV8DQ60</accession>
<dbReference type="Proteomes" id="UP001595696">
    <property type="component" value="Unassembled WGS sequence"/>
</dbReference>
<evidence type="ECO:0000313" key="4">
    <source>
        <dbReference type="Proteomes" id="UP001595696"/>
    </source>
</evidence>